<evidence type="ECO:0000313" key="3">
    <source>
        <dbReference type="EMBL" id="MBS4224603.1"/>
    </source>
</evidence>
<proteinExistence type="predicted"/>
<dbReference type="Pfam" id="PF04231">
    <property type="entry name" value="Endonuclease_1"/>
    <property type="match status" value="1"/>
</dbReference>
<dbReference type="RefSeq" id="WP_213099654.1">
    <property type="nucleotide sequence ID" value="NZ_JAGYPH010000004.1"/>
</dbReference>
<evidence type="ECO:0000313" key="4">
    <source>
        <dbReference type="Proteomes" id="UP000676456"/>
    </source>
</evidence>
<dbReference type="EMBL" id="JAGYPN010000004">
    <property type="protein sequence ID" value="MBS4224603.1"/>
    <property type="molecule type" value="Genomic_DNA"/>
</dbReference>
<dbReference type="Proteomes" id="UP000676456">
    <property type="component" value="Unassembled WGS sequence"/>
</dbReference>
<sequence length="286" mass="34604">MMKVERLESMLKDLEENRIKIRENSRIYYDEELDVKQIREYYQSFDFTIEDSHERFRELQSLVEDSHKNRLPYFISKDELYTWVELQPDGTINNIYSGEENNPENLLKQDYEIQNRRREFGTNEQIAQTIPEEFKFNAEHIVPQSWFAGREPMKGDLHHMFACEPHCNATRSNYAYYDFPYYEPESPNERIQNHCGVASDDLFEPEYGKGTVARAMLYFILRYPDTIQKPYNRKINFKLLRKWNEEFPPAIYEKHRNQAIFKIQGNRNPFIDFPDLVDTLYFPLRR</sequence>
<accession>A0A942UTS8</accession>
<dbReference type="GO" id="GO:0004519">
    <property type="term" value="F:endonuclease activity"/>
    <property type="evidence" value="ECO:0007669"/>
    <property type="project" value="UniProtKB-KW"/>
</dbReference>
<organism evidence="3 4">
    <name type="scientific">Lederbergia citrea</name>
    <dbReference type="NCBI Taxonomy" id="2833581"/>
    <lineage>
        <taxon>Bacteria</taxon>
        <taxon>Bacillati</taxon>
        <taxon>Bacillota</taxon>
        <taxon>Bacilli</taxon>
        <taxon>Bacillales</taxon>
        <taxon>Bacillaceae</taxon>
        <taxon>Lederbergia</taxon>
    </lineage>
</organism>
<name>A0A942UTS8_9BACI</name>
<dbReference type="AlphaFoldDB" id="A0A942UTS8"/>
<keyword evidence="2" id="KW-0378">Hydrolase</keyword>
<keyword evidence="3" id="KW-0255">Endonuclease</keyword>
<evidence type="ECO:0000256" key="2">
    <source>
        <dbReference type="ARBA" id="ARBA00022801"/>
    </source>
</evidence>
<keyword evidence="1" id="KW-0540">Nuclease</keyword>
<comment type="caution">
    <text evidence="3">The sequence shown here is derived from an EMBL/GenBank/DDBJ whole genome shotgun (WGS) entry which is preliminary data.</text>
</comment>
<keyword evidence="4" id="KW-1185">Reference proteome</keyword>
<dbReference type="InterPro" id="IPR007346">
    <property type="entry name" value="Endonuclease-I"/>
</dbReference>
<dbReference type="SUPFAM" id="SSF54060">
    <property type="entry name" value="His-Me finger endonucleases"/>
    <property type="match status" value="1"/>
</dbReference>
<evidence type="ECO:0000256" key="1">
    <source>
        <dbReference type="ARBA" id="ARBA00022722"/>
    </source>
</evidence>
<dbReference type="PANTHER" id="PTHR33607:SF2">
    <property type="entry name" value="ENDONUCLEASE-1"/>
    <property type="match status" value="1"/>
</dbReference>
<dbReference type="PANTHER" id="PTHR33607">
    <property type="entry name" value="ENDONUCLEASE-1"/>
    <property type="match status" value="1"/>
</dbReference>
<gene>
    <name evidence="3" type="ORF">KHA91_17980</name>
</gene>
<protein>
    <submittedName>
        <fullName evidence="3">Endonuclease</fullName>
    </submittedName>
</protein>
<dbReference type="GO" id="GO:0016787">
    <property type="term" value="F:hydrolase activity"/>
    <property type="evidence" value="ECO:0007669"/>
    <property type="project" value="UniProtKB-KW"/>
</dbReference>
<reference evidence="3 4" key="1">
    <citation type="submission" date="2021-05" db="EMBL/GenBank/DDBJ databases">
        <title>Novel Bacillus species.</title>
        <authorList>
            <person name="Liu G."/>
        </authorList>
    </citation>
    <scope>NUCLEOTIDE SEQUENCE [LARGE SCALE GENOMIC DNA]</scope>
    <source>
        <strain evidence="3 4">FJAT-49682</strain>
    </source>
</reference>
<dbReference type="InterPro" id="IPR044925">
    <property type="entry name" value="His-Me_finger_sf"/>
</dbReference>